<accession>A0A448YLE0</accession>
<dbReference type="GO" id="GO:0005688">
    <property type="term" value="C:U6 snRNP"/>
    <property type="evidence" value="ECO:0007669"/>
    <property type="project" value="UniProtKB-UniRule"/>
</dbReference>
<dbReference type="EMBL" id="CAACVR010000012">
    <property type="protein sequence ID" value="VEU21711.1"/>
    <property type="molecule type" value="Genomic_DNA"/>
</dbReference>
<dbReference type="GO" id="GO:0003729">
    <property type="term" value="F:mRNA binding"/>
    <property type="evidence" value="ECO:0007669"/>
    <property type="project" value="TreeGrafter"/>
</dbReference>
<gene>
    <name evidence="9" type="primary">LSM8</name>
    <name evidence="11" type="ORF">BRENAR_LOCUS2444</name>
</gene>
<dbReference type="SUPFAM" id="SSF50182">
    <property type="entry name" value="Sm-like ribonucleoproteins"/>
    <property type="match status" value="1"/>
</dbReference>
<evidence type="ECO:0000259" key="10">
    <source>
        <dbReference type="PROSITE" id="PS52002"/>
    </source>
</evidence>
<dbReference type="PANTHER" id="PTHR15588:SF9">
    <property type="entry name" value="U6 SNRNA-ASSOCIATED SM-LIKE PROTEIN LSM8"/>
    <property type="match status" value="1"/>
</dbReference>
<dbReference type="Gene3D" id="2.30.30.100">
    <property type="match status" value="1"/>
</dbReference>
<keyword evidence="5 9" id="KW-0694">RNA-binding</keyword>
<dbReference type="InterPro" id="IPR044642">
    <property type="entry name" value="PTHR15588"/>
</dbReference>
<reference evidence="11 12" key="1">
    <citation type="submission" date="2018-12" db="EMBL/GenBank/DDBJ databases">
        <authorList>
            <person name="Tiukova I."/>
            <person name="Dainat J."/>
        </authorList>
    </citation>
    <scope>NUCLEOTIDE SEQUENCE [LARGE SCALE GENOMIC DNA]</scope>
</reference>
<dbReference type="FunCoup" id="A0A448YLE0">
    <property type="interactions" value="421"/>
</dbReference>
<dbReference type="GO" id="GO:0046540">
    <property type="term" value="C:U4/U6 x U5 tri-snRNP complex"/>
    <property type="evidence" value="ECO:0007669"/>
    <property type="project" value="UniProtKB-UniRule"/>
</dbReference>
<protein>
    <recommendedName>
        <fullName evidence="9">LSM2-LSM8 complex subunit LSM8</fullName>
    </recommendedName>
</protein>
<keyword evidence="7 9" id="KW-0539">Nucleus</keyword>
<dbReference type="Proteomes" id="UP000290900">
    <property type="component" value="Unassembled WGS sequence"/>
</dbReference>
<dbReference type="InterPro" id="IPR010920">
    <property type="entry name" value="LSM_dom_sf"/>
</dbReference>
<evidence type="ECO:0000256" key="3">
    <source>
        <dbReference type="ARBA" id="ARBA00022664"/>
    </source>
</evidence>
<sequence>MSTLKPFLNEKVKVLTADGRLLLGVLEGFDRTTNLVLSSAKERIFSIDEPTKDISMGLCIVRGNEVVSISDYDEQVEDSTDYSKIFAEKLKDTRNSLID</sequence>
<evidence type="ECO:0000313" key="12">
    <source>
        <dbReference type="Proteomes" id="UP000290900"/>
    </source>
</evidence>
<keyword evidence="6 9" id="KW-0508">mRNA splicing</keyword>
<dbReference type="OrthoDB" id="422364at2759"/>
<evidence type="ECO:0000256" key="9">
    <source>
        <dbReference type="RuleBase" id="RU365048"/>
    </source>
</evidence>
<name>A0A448YLE0_BRENA</name>
<feature type="domain" description="Sm" evidence="10">
    <location>
        <begin position="1"/>
        <end position="75"/>
    </location>
</feature>
<dbReference type="InterPro" id="IPR034103">
    <property type="entry name" value="Lsm8"/>
</dbReference>
<dbReference type="FunFam" id="2.30.30.100:FF:000027">
    <property type="entry name" value="U6 snRNA-associated Sm-like protein LSm8"/>
    <property type="match status" value="1"/>
</dbReference>
<proteinExistence type="inferred from homology"/>
<dbReference type="AlphaFoldDB" id="A0A448YLE0"/>
<dbReference type="STRING" id="13370.A0A448YLE0"/>
<keyword evidence="3 9" id="KW-0507">mRNA processing</keyword>
<keyword evidence="4 9" id="KW-0747">Spliceosome</keyword>
<evidence type="ECO:0000256" key="4">
    <source>
        <dbReference type="ARBA" id="ARBA00022728"/>
    </source>
</evidence>
<dbReference type="GO" id="GO:0071011">
    <property type="term" value="C:precatalytic spliceosome"/>
    <property type="evidence" value="ECO:0007669"/>
    <property type="project" value="TreeGrafter"/>
</dbReference>
<dbReference type="InterPro" id="IPR047575">
    <property type="entry name" value="Sm"/>
</dbReference>
<keyword evidence="12" id="KW-1185">Reference proteome</keyword>
<evidence type="ECO:0000256" key="5">
    <source>
        <dbReference type="ARBA" id="ARBA00022884"/>
    </source>
</evidence>
<dbReference type="InterPro" id="IPR001163">
    <property type="entry name" value="Sm_dom_euk/arc"/>
</dbReference>
<evidence type="ECO:0000256" key="6">
    <source>
        <dbReference type="ARBA" id="ARBA00023187"/>
    </source>
</evidence>
<comment type="function">
    <text evidence="9">Plays role in pre-mRNA splicing as component of the U4/U6-U5 tri-snRNP complex that is involved in spliceosome assembly, and as component of the precatalytic spliceosome (spliceosome B complex). The heptameric LSM2-8 complex binds specifically to the 3'-terminal U-tract of U6 snRNA.</text>
</comment>
<evidence type="ECO:0000256" key="8">
    <source>
        <dbReference type="ARBA" id="ARBA00023274"/>
    </source>
</evidence>
<evidence type="ECO:0000256" key="1">
    <source>
        <dbReference type="ARBA" id="ARBA00004123"/>
    </source>
</evidence>
<keyword evidence="8 9" id="KW-0687">Ribonucleoprotein</keyword>
<evidence type="ECO:0000313" key="11">
    <source>
        <dbReference type="EMBL" id="VEU21711.1"/>
    </source>
</evidence>
<dbReference type="InParanoid" id="A0A448YLE0"/>
<dbReference type="GO" id="GO:0000398">
    <property type="term" value="P:mRNA splicing, via spliceosome"/>
    <property type="evidence" value="ECO:0007669"/>
    <property type="project" value="UniProtKB-UniRule"/>
</dbReference>
<evidence type="ECO:0000256" key="2">
    <source>
        <dbReference type="ARBA" id="ARBA00006850"/>
    </source>
</evidence>
<dbReference type="SMART" id="SM00651">
    <property type="entry name" value="Sm"/>
    <property type="match status" value="1"/>
</dbReference>
<dbReference type="Pfam" id="PF01423">
    <property type="entry name" value="LSM"/>
    <property type="match status" value="1"/>
</dbReference>
<organism evidence="11 12">
    <name type="scientific">Brettanomyces naardenensis</name>
    <name type="common">Yeast</name>
    <dbReference type="NCBI Taxonomy" id="13370"/>
    <lineage>
        <taxon>Eukaryota</taxon>
        <taxon>Fungi</taxon>
        <taxon>Dikarya</taxon>
        <taxon>Ascomycota</taxon>
        <taxon>Saccharomycotina</taxon>
        <taxon>Pichiomycetes</taxon>
        <taxon>Pichiales</taxon>
        <taxon>Pichiaceae</taxon>
        <taxon>Brettanomyces</taxon>
    </lineage>
</organism>
<dbReference type="CDD" id="cd01727">
    <property type="entry name" value="LSm8"/>
    <property type="match status" value="1"/>
</dbReference>
<comment type="subcellular location">
    <subcellularLocation>
        <location evidence="1 9">Nucleus</location>
    </subcellularLocation>
</comment>
<comment type="similarity">
    <text evidence="2 9">Belongs to the snRNP Sm proteins family.</text>
</comment>
<comment type="subunit">
    <text evidence="9">LSm subunits form a heteromer with a doughnut shape.</text>
</comment>
<evidence type="ECO:0000256" key="7">
    <source>
        <dbReference type="ARBA" id="ARBA00023242"/>
    </source>
</evidence>
<dbReference type="PROSITE" id="PS52002">
    <property type="entry name" value="SM"/>
    <property type="match status" value="1"/>
</dbReference>
<dbReference type="PANTHER" id="PTHR15588">
    <property type="entry name" value="LSM1"/>
    <property type="match status" value="1"/>
</dbReference>